<evidence type="ECO:0000313" key="2">
    <source>
        <dbReference type="EMBL" id="KAF1762872.1"/>
    </source>
</evidence>
<organism evidence="2 3">
    <name type="scientific">Caenorhabditis remanei</name>
    <name type="common">Caenorhabditis vulgaris</name>
    <dbReference type="NCBI Taxonomy" id="31234"/>
    <lineage>
        <taxon>Eukaryota</taxon>
        <taxon>Metazoa</taxon>
        <taxon>Ecdysozoa</taxon>
        <taxon>Nematoda</taxon>
        <taxon>Chromadorea</taxon>
        <taxon>Rhabditida</taxon>
        <taxon>Rhabditina</taxon>
        <taxon>Rhabditomorpha</taxon>
        <taxon>Rhabditoidea</taxon>
        <taxon>Rhabditidae</taxon>
        <taxon>Peloderinae</taxon>
        <taxon>Caenorhabditis</taxon>
    </lineage>
</organism>
<dbReference type="KEGG" id="crq:GCK72_011135"/>
<dbReference type="RefSeq" id="XP_053587821.1">
    <property type="nucleotide sequence ID" value="XM_053728244.1"/>
</dbReference>
<dbReference type="EMBL" id="WUAV01000003">
    <property type="protein sequence ID" value="KAF1762872.1"/>
    <property type="molecule type" value="Genomic_DNA"/>
</dbReference>
<dbReference type="GeneID" id="78775101"/>
<sequence>MASYRIHILRAPTPRAPPPRAHPSLEPPENTELFPVVSESQKTDHILKFLAQNPSPPLLLLPLNNTVPVSVLRPLPHKEFSRRLQKLSSILASWQEYRTLFGSSTMISRLTLLSQLQYGVDQSSSYSQTADQKILEGRQQFLKTDSPSEFDCLSILLGLVAEIQTLPFGDNIMSFFFQILQRTRQKGDSTLSALKTPSSVVCIDMRILIIESHNATLLNTSFDDKENKINGSDPRVLNGTIGVVFAISPPSGTVASISVRLENGNEYKIRQIRTNGALYWPFRPCYATTFHKVQGMILSHVFIDTQ</sequence>
<name>A0A6A5H8Z6_CAERE</name>
<reference evidence="2 3" key="1">
    <citation type="submission" date="2019-12" db="EMBL/GenBank/DDBJ databases">
        <title>Chromosome-level assembly of the Caenorhabditis remanei genome.</title>
        <authorList>
            <person name="Teterina A.A."/>
            <person name="Willis J.H."/>
            <person name="Phillips P.C."/>
        </authorList>
    </citation>
    <scope>NUCLEOTIDE SEQUENCE [LARGE SCALE GENOMIC DNA]</scope>
    <source>
        <strain evidence="2 3">PX506</strain>
        <tissue evidence="2">Whole organism</tissue>
    </source>
</reference>
<evidence type="ECO:0000313" key="3">
    <source>
        <dbReference type="Proteomes" id="UP000483820"/>
    </source>
</evidence>
<dbReference type="CTD" id="78775101"/>
<protein>
    <submittedName>
        <fullName evidence="2">Uncharacterized protein</fullName>
    </submittedName>
</protein>
<dbReference type="Proteomes" id="UP000483820">
    <property type="component" value="Chromosome III"/>
</dbReference>
<gene>
    <name evidence="2" type="ORF">GCK72_011135</name>
</gene>
<accession>A0A6A5H8Z6</accession>
<evidence type="ECO:0000256" key="1">
    <source>
        <dbReference type="SAM" id="MobiDB-lite"/>
    </source>
</evidence>
<proteinExistence type="predicted"/>
<feature type="region of interest" description="Disordered" evidence="1">
    <location>
        <begin position="11"/>
        <end position="30"/>
    </location>
</feature>
<comment type="caution">
    <text evidence="2">The sequence shown here is derived from an EMBL/GenBank/DDBJ whole genome shotgun (WGS) entry which is preliminary data.</text>
</comment>
<dbReference type="AlphaFoldDB" id="A0A6A5H8Z6"/>